<dbReference type="EMBL" id="JALLPB020000288">
    <property type="protein sequence ID" value="KAL3810995.1"/>
    <property type="molecule type" value="Genomic_DNA"/>
</dbReference>
<dbReference type="GO" id="GO:0005524">
    <property type="term" value="F:ATP binding"/>
    <property type="evidence" value="ECO:0007669"/>
    <property type="project" value="UniProtKB-KW"/>
</dbReference>
<keyword evidence="7" id="KW-0131">Cell cycle</keyword>
<evidence type="ECO:0000313" key="10">
    <source>
        <dbReference type="Proteomes" id="UP001530377"/>
    </source>
</evidence>
<keyword evidence="5" id="KW-0067">ATP-binding</keyword>
<gene>
    <name evidence="9" type="ORF">ACHAXA_006547</name>
</gene>
<evidence type="ECO:0000313" key="9">
    <source>
        <dbReference type="EMBL" id="KAL3810995.1"/>
    </source>
</evidence>
<protein>
    <submittedName>
        <fullName evidence="9">Uncharacterized protein</fullName>
    </submittedName>
</protein>
<evidence type="ECO:0000256" key="5">
    <source>
        <dbReference type="ARBA" id="ARBA00022840"/>
    </source>
</evidence>
<keyword evidence="6" id="KW-0539">Nucleus</keyword>
<dbReference type="GO" id="GO:0006974">
    <property type="term" value="P:DNA damage response"/>
    <property type="evidence" value="ECO:0007669"/>
    <property type="project" value="UniProtKB-KW"/>
</dbReference>
<feature type="compositionally biased region" description="Acidic residues" evidence="8">
    <location>
        <begin position="487"/>
        <end position="500"/>
    </location>
</feature>
<dbReference type="AlphaFoldDB" id="A0ABD3RD82"/>
<dbReference type="PANTHER" id="PTHR12172:SF0">
    <property type="entry name" value="CELL CYCLE CHECKPOINT PROTEIN RAD17"/>
    <property type="match status" value="1"/>
</dbReference>
<dbReference type="InterPro" id="IPR027417">
    <property type="entry name" value="P-loop_NTPase"/>
</dbReference>
<feature type="region of interest" description="Disordered" evidence="8">
    <location>
        <begin position="328"/>
        <end position="374"/>
    </location>
</feature>
<evidence type="ECO:0000256" key="1">
    <source>
        <dbReference type="ARBA" id="ARBA00004123"/>
    </source>
</evidence>
<feature type="compositionally biased region" description="Gly residues" evidence="8">
    <location>
        <begin position="73"/>
        <end position="87"/>
    </location>
</feature>
<feature type="compositionally biased region" description="Acidic residues" evidence="8">
    <location>
        <begin position="359"/>
        <end position="374"/>
    </location>
</feature>
<feature type="region of interest" description="Disordered" evidence="8">
    <location>
        <begin position="1"/>
        <end position="258"/>
    </location>
</feature>
<comment type="similarity">
    <text evidence="2">Belongs to the rad17/RAD24 family.</text>
</comment>
<dbReference type="GO" id="GO:0005634">
    <property type="term" value="C:nucleus"/>
    <property type="evidence" value="ECO:0007669"/>
    <property type="project" value="UniProtKB-SubCell"/>
</dbReference>
<evidence type="ECO:0000256" key="7">
    <source>
        <dbReference type="ARBA" id="ARBA00023306"/>
    </source>
</evidence>
<feature type="compositionally biased region" description="Basic residues" evidence="8">
    <location>
        <begin position="335"/>
        <end position="344"/>
    </location>
</feature>
<feature type="compositionally biased region" description="Basic and acidic residues" evidence="8">
    <location>
        <begin position="130"/>
        <end position="141"/>
    </location>
</feature>
<proteinExistence type="inferred from homology"/>
<dbReference type="SUPFAM" id="SSF52540">
    <property type="entry name" value="P-loop containing nucleoside triphosphate hydrolases"/>
    <property type="match status" value="1"/>
</dbReference>
<dbReference type="PANTHER" id="PTHR12172">
    <property type="entry name" value="CELL CYCLE CHECKPOINT PROTEIN RAD17"/>
    <property type="match status" value="1"/>
</dbReference>
<organism evidence="9 10">
    <name type="scientific">Cyclostephanos tholiformis</name>
    <dbReference type="NCBI Taxonomy" id="382380"/>
    <lineage>
        <taxon>Eukaryota</taxon>
        <taxon>Sar</taxon>
        <taxon>Stramenopiles</taxon>
        <taxon>Ochrophyta</taxon>
        <taxon>Bacillariophyta</taxon>
        <taxon>Coscinodiscophyceae</taxon>
        <taxon>Thalassiosirophycidae</taxon>
        <taxon>Stephanodiscales</taxon>
        <taxon>Stephanodiscaceae</taxon>
        <taxon>Cyclostephanos</taxon>
    </lineage>
</organism>
<name>A0ABD3RD82_9STRA</name>
<evidence type="ECO:0000256" key="2">
    <source>
        <dbReference type="ARBA" id="ARBA00006168"/>
    </source>
</evidence>
<reference evidence="9 10" key="1">
    <citation type="submission" date="2024-10" db="EMBL/GenBank/DDBJ databases">
        <title>Updated reference genomes for cyclostephanoid diatoms.</title>
        <authorList>
            <person name="Roberts W.R."/>
            <person name="Alverson A.J."/>
        </authorList>
    </citation>
    <scope>NUCLEOTIDE SEQUENCE [LARGE SCALE GENOMIC DNA]</scope>
    <source>
        <strain evidence="9 10">AJA228-03</strain>
    </source>
</reference>
<dbReference type="InterPro" id="IPR004582">
    <property type="entry name" value="Checkpoint_prot_Rad17_Rad24"/>
</dbReference>
<evidence type="ECO:0000256" key="3">
    <source>
        <dbReference type="ARBA" id="ARBA00022741"/>
    </source>
</evidence>
<feature type="region of interest" description="Disordered" evidence="8">
    <location>
        <begin position="482"/>
        <end position="546"/>
    </location>
</feature>
<dbReference type="Gene3D" id="3.40.50.300">
    <property type="entry name" value="P-loop containing nucleotide triphosphate hydrolases"/>
    <property type="match status" value="1"/>
</dbReference>
<feature type="compositionally biased region" description="Acidic residues" evidence="8">
    <location>
        <begin position="169"/>
        <end position="180"/>
    </location>
</feature>
<evidence type="ECO:0000256" key="4">
    <source>
        <dbReference type="ARBA" id="ARBA00022763"/>
    </source>
</evidence>
<accession>A0ABD3RD82</accession>
<feature type="compositionally biased region" description="Basic and acidic residues" evidence="8">
    <location>
        <begin position="535"/>
        <end position="544"/>
    </location>
</feature>
<comment type="caution">
    <text evidence="9">The sequence shown here is derived from an EMBL/GenBank/DDBJ whole genome shotgun (WGS) entry which is preliminary data.</text>
</comment>
<feature type="compositionally biased region" description="Low complexity" evidence="8">
    <location>
        <begin position="193"/>
        <end position="219"/>
    </location>
</feature>
<comment type="subcellular location">
    <subcellularLocation>
        <location evidence="1">Nucleus</location>
    </subcellularLocation>
</comment>
<evidence type="ECO:0000256" key="8">
    <source>
        <dbReference type="SAM" id="MobiDB-lite"/>
    </source>
</evidence>
<keyword evidence="3" id="KW-0547">Nucleotide-binding</keyword>
<feature type="compositionally biased region" description="Acidic residues" evidence="8">
    <location>
        <begin position="107"/>
        <end position="117"/>
    </location>
</feature>
<keyword evidence="10" id="KW-1185">Reference proteome</keyword>
<keyword evidence="4" id="KW-0227">DNA damage</keyword>
<dbReference type="Proteomes" id="UP001530377">
    <property type="component" value="Unassembled WGS sequence"/>
</dbReference>
<evidence type="ECO:0000256" key="6">
    <source>
        <dbReference type="ARBA" id="ARBA00023242"/>
    </source>
</evidence>
<sequence>MKSNNNNKGHRSRHRPPTMSGGGGGGEEEERASSSSSAAMDARRTRLRLPPRGGAIIGRTTMLRGGRSRVDVGVGGVGPPGRLGWLGDGMMTNDIANGSEDIKTTNDDDDDDDDDYDVVAAMIGIVGEYPRVDDDRGDDIAKPPGDGGDDDENDAPLAAVANPVVDLTLGDDDDDDDDDGSTSKSGKQRERPSSMSSSSSSSSSASTTKTKTTTTTRTTTRVRHHDQSSSTTDTDDAVGRWRRMKPSSRVVGRSSRTKNGKIATVTATADATTAIASSSMMWIDKYAPRDSRDLCVATKKVDEVRDFLNSHVRYNRLRMAAAAAAVPSSCYSRDHRSKRRRRRSLHDCDGPSSTRSASDEDENENDENYDNDDDDAVAALSSLSNTPPISKLMILTGAPGIGKSATVRALACELNIDVVSWDDSQVEYNTNNDRDNADHYRQSDGIIFGGGGTLPYQSRLDSFDAFLIQGGAGMTSLDMLVGGGGGDGDDDDGDGGDEGGDMGGVERRMVEEETEGWGGGGSGMTRYDDAGGQDGRSRGKDGGEKTTLILVEEIPNLYNPEAEALFR</sequence>